<keyword evidence="1" id="KW-0472">Membrane</keyword>
<dbReference type="RefSeq" id="WP_183205231.1">
    <property type="nucleotide sequence ID" value="NZ_JAAAMM010000001.1"/>
</dbReference>
<feature type="transmembrane region" description="Helical" evidence="1">
    <location>
        <begin position="12"/>
        <end position="32"/>
    </location>
</feature>
<accession>A0A7W6H9S7</accession>
<keyword evidence="1" id="KW-0812">Transmembrane</keyword>
<comment type="caution">
    <text evidence="2">The sequence shown here is derived from an EMBL/GenBank/DDBJ whole genome shotgun (WGS) entry which is preliminary data.</text>
</comment>
<protein>
    <submittedName>
        <fullName evidence="2">Uncharacterized protein</fullName>
    </submittedName>
</protein>
<keyword evidence="3" id="KW-1185">Reference proteome</keyword>
<evidence type="ECO:0000313" key="3">
    <source>
        <dbReference type="Proteomes" id="UP000588647"/>
    </source>
</evidence>
<evidence type="ECO:0000313" key="2">
    <source>
        <dbReference type="EMBL" id="MBB4000988.1"/>
    </source>
</evidence>
<keyword evidence="1" id="KW-1133">Transmembrane helix</keyword>
<reference evidence="2 3" key="1">
    <citation type="submission" date="2020-08" db="EMBL/GenBank/DDBJ databases">
        <title>Genomic Encyclopedia of Type Strains, Phase IV (KMG-IV): sequencing the most valuable type-strain genomes for metagenomic binning, comparative biology and taxonomic classification.</title>
        <authorList>
            <person name="Goeker M."/>
        </authorList>
    </citation>
    <scope>NUCLEOTIDE SEQUENCE [LARGE SCALE GENOMIC DNA]</scope>
    <source>
        <strain evidence="2 3">DSM 103570</strain>
    </source>
</reference>
<dbReference type="AlphaFoldDB" id="A0A7W6H9S7"/>
<name>A0A7W6H9S7_9HYPH</name>
<gene>
    <name evidence="2" type="ORF">GGR03_000035</name>
</gene>
<sequence>MLEQLVTDAARPILDFGILGAVCFFLAAALVVKERMHAKEMRDERLAHQATRDAHIEALKVAYTHGNSMREALQSFEVAMENFIELAKEMTRERGRP</sequence>
<dbReference type="Proteomes" id="UP000588647">
    <property type="component" value="Unassembled WGS sequence"/>
</dbReference>
<organism evidence="2 3">
    <name type="scientific">Aurantimonas endophytica</name>
    <dbReference type="NCBI Taxonomy" id="1522175"/>
    <lineage>
        <taxon>Bacteria</taxon>
        <taxon>Pseudomonadati</taxon>
        <taxon>Pseudomonadota</taxon>
        <taxon>Alphaproteobacteria</taxon>
        <taxon>Hyphomicrobiales</taxon>
        <taxon>Aurantimonadaceae</taxon>
        <taxon>Aurantimonas</taxon>
    </lineage>
</organism>
<dbReference type="EMBL" id="JACIEM010000001">
    <property type="protein sequence ID" value="MBB4000988.1"/>
    <property type="molecule type" value="Genomic_DNA"/>
</dbReference>
<proteinExistence type="predicted"/>
<evidence type="ECO:0000256" key="1">
    <source>
        <dbReference type="SAM" id="Phobius"/>
    </source>
</evidence>